<evidence type="ECO:0000259" key="9">
    <source>
        <dbReference type="Pfam" id="PF04535"/>
    </source>
</evidence>
<evidence type="ECO:0000313" key="11">
    <source>
        <dbReference type="Proteomes" id="UP000824469"/>
    </source>
</evidence>
<evidence type="ECO:0000313" key="10">
    <source>
        <dbReference type="EMBL" id="KAH9306898.1"/>
    </source>
</evidence>
<dbReference type="Proteomes" id="UP000824469">
    <property type="component" value="Unassembled WGS sequence"/>
</dbReference>
<keyword evidence="6 8" id="KW-1133">Transmembrane helix</keyword>
<evidence type="ECO:0000256" key="4">
    <source>
        <dbReference type="ARBA" id="ARBA00022475"/>
    </source>
</evidence>
<proteinExistence type="inferred from homology"/>
<keyword evidence="11" id="KW-1185">Reference proteome</keyword>
<comment type="caution">
    <text evidence="10">The sequence shown here is derived from an EMBL/GenBank/DDBJ whole genome shotgun (WGS) entry which is preliminary data.</text>
</comment>
<evidence type="ECO:0000256" key="6">
    <source>
        <dbReference type="ARBA" id="ARBA00022989"/>
    </source>
</evidence>
<feature type="transmembrane region" description="Helical" evidence="8">
    <location>
        <begin position="270"/>
        <end position="295"/>
    </location>
</feature>
<evidence type="ECO:0000256" key="3">
    <source>
        <dbReference type="ARBA" id="ARBA00011489"/>
    </source>
</evidence>
<evidence type="ECO:0000256" key="8">
    <source>
        <dbReference type="RuleBase" id="RU361233"/>
    </source>
</evidence>
<sequence length="300" mass="33319">MCLQLSSGIVMLPVDSIGSATGQWHYICYQPVAMCLHPSDGNAMLPTDRIARVVTLNMLPIDSIVYAIDRSHTQFYRTLAYTVLSANSNIPPCFINKEFVLVISSDNQFVFVKEGSEKVKGVDIGTTISVLRRPKERRTRLVGLALRCTEVVFSFLSFDIMASNNQGTKGLRFDDYDEYRYSIAVAVIAFVYVAAQLGRGIYDELFAHNLFPKIVFNYIDFVGDQVTTDQIYQKLPFQVLAYLLLSSSSAAASTTNRLRDNGNMRFTDMAAASVSMSFITFALMAASSVLSGYALSKCIR</sequence>
<protein>
    <recommendedName>
        <fullName evidence="8">CASP-like protein</fullName>
    </recommendedName>
</protein>
<dbReference type="PANTHER" id="PTHR33573:SF50">
    <property type="entry name" value="CASP-LIKE PROTEIN 4A3"/>
    <property type="match status" value="1"/>
</dbReference>
<evidence type="ECO:0000256" key="5">
    <source>
        <dbReference type="ARBA" id="ARBA00022692"/>
    </source>
</evidence>
<comment type="similarity">
    <text evidence="2 8">Belongs to the Casparian strip membrane proteins (CASP) family.</text>
</comment>
<comment type="subcellular location">
    <subcellularLocation>
        <location evidence="1 8">Cell membrane</location>
        <topology evidence="1 8">Multi-pass membrane protein</topology>
    </subcellularLocation>
</comment>
<dbReference type="GO" id="GO:0005886">
    <property type="term" value="C:plasma membrane"/>
    <property type="evidence" value="ECO:0007669"/>
    <property type="project" value="UniProtKB-SubCell"/>
</dbReference>
<accession>A0AA38FP85</accession>
<keyword evidence="5 8" id="KW-0812">Transmembrane</keyword>
<dbReference type="Pfam" id="PF04535">
    <property type="entry name" value="CASP_dom"/>
    <property type="match status" value="2"/>
</dbReference>
<organism evidence="10 11">
    <name type="scientific">Taxus chinensis</name>
    <name type="common">Chinese yew</name>
    <name type="synonym">Taxus wallichiana var. chinensis</name>
    <dbReference type="NCBI Taxonomy" id="29808"/>
    <lineage>
        <taxon>Eukaryota</taxon>
        <taxon>Viridiplantae</taxon>
        <taxon>Streptophyta</taxon>
        <taxon>Embryophyta</taxon>
        <taxon>Tracheophyta</taxon>
        <taxon>Spermatophyta</taxon>
        <taxon>Pinopsida</taxon>
        <taxon>Pinidae</taxon>
        <taxon>Conifers II</taxon>
        <taxon>Cupressales</taxon>
        <taxon>Taxaceae</taxon>
        <taxon>Taxus</taxon>
    </lineage>
</organism>
<feature type="domain" description="Casparian strip membrane protein" evidence="9">
    <location>
        <begin position="238"/>
        <end position="283"/>
    </location>
</feature>
<feature type="non-terminal residue" evidence="10">
    <location>
        <position position="300"/>
    </location>
</feature>
<feature type="domain" description="Casparian strip membrane protein" evidence="9">
    <location>
        <begin position="137"/>
        <end position="228"/>
    </location>
</feature>
<name>A0AA38FP85_TAXCH</name>
<dbReference type="AlphaFoldDB" id="A0AA38FP85"/>
<comment type="caution">
    <text evidence="8">Lacks conserved residue(s) required for the propagation of feature annotation.</text>
</comment>
<dbReference type="InterPro" id="IPR006702">
    <property type="entry name" value="CASP_dom"/>
</dbReference>
<dbReference type="EMBL" id="JAHRHJ020000008">
    <property type="protein sequence ID" value="KAH9306898.1"/>
    <property type="molecule type" value="Genomic_DNA"/>
</dbReference>
<evidence type="ECO:0000256" key="1">
    <source>
        <dbReference type="ARBA" id="ARBA00004651"/>
    </source>
</evidence>
<keyword evidence="4 8" id="KW-1003">Cell membrane</keyword>
<comment type="subunit">
    <text evidence="3 8">Homodimer and heterodimers.</text>
</comment>
<gene>
    <name evidence="10" type="ORF">KI387_011302</name>
</gene>
<evidence type="ECO:0000256" key="2">
    <source>
        <dbReference type="ARBA" id="ARBA00007651"/>
    </source>
</evidence>
<keyword evidence="7 8" id="KW-0472">Membrane</keyword>
<feature type="transmembrane region" description="Helical" evidence="8">
    <location>
        <begin position="181"/>
        <end position="202"/>
    </location>
</feature>
<evidence type="ECO:0000256" key="7">
    <source>
        <dbReference type="ARBA" id="ARBA00023136"/>
    </source>
</evidence>
<reference evidence="10 11" key="1">
    <citation type="journal article" date="2021" name="Nat. Plants">
        <title>The Taxus genome provides insights into paclitaxel biosynthesis.</title>
        <authorList>
            <person name="Xiong X."/>
            <person name="Gou J."/>
            <person name="Liao Q."/>
            <person name="Li Y."/>
            <person name="Zhou Q."/>
            <person name="Bi G."/>
            <person name="Li C."/>
            <person name="Du R."/>
            <person name="Wang X."/>
            <person name="Sun T."/>
            <person name="Guo L."/>
            <person name="Liang H."/>
            <person name="Lu P."/>
            <person name="Wu Y."/>
            <person name="Zhang Z."/>
            <person name="Ro D.K."/>
            <person name="Shang Y."/>
            <person name="Huang S."/>
            <person name="Yan J."/>
        </authorList>
    </citation>
    <scope>NUCLEOTIDE SEQUENCE [LARGE SCALE GENOMIC DNA]</scope>
    <source>
        <strain evidence="10">Ta-2019</strain>
    </source>
</reference>
<dbReference type="PANTHER" id="PTHR33573">
    <property type="entry name" value="CASP-LIKE PROTEIN 4A4"/>
    <property type="match status" value="1"/>
</dbReference>